<keyword evidence="4" id="KW-0028">Amino-acid biosynthesis</keyword>
<dbReference type="InterPro" id="IPR006805">
    <property type="entry name" value="Anth_synth_I_N"/>
</dbReference>
<protein>
    <recommendedName>
        <fullName evidence="3">anthranilate synthase</fullName>
        <ecNumber evidence="3">4.1.3.27</ecNumber>
    </recommendedName>
</protein>
<evidence type="ECO:0000256" key="4">
    <source>
        <dbReference type="ARBA" id="ARBA00022822"/>
    </source>
</evidence>
<dbReference type="PANTHER" id="PTHR11236">
    <property type="entry name" value="AMINOBENZOATE/ANTHRANILATE SYNTHASE"/>
    <property type="match status" value="1"/>
</dbReference>
<dbReference type="OrthoDB" id="25514at2157"/>
<sequence>MQKHEYVSPVKLYAVIRDESYPFILESAEKSGRARYTYISFNPLYTVKVGSRTEVDGSVVSKISDPFDALKEIHVKGLLVGYIAYDAAKNYIGKKPETPSVFGCYDSYFVYDHYLKKLFSVNVDNADRLVERAKRVEIEGGKGNSSIVKAGSKEKFMEMVEKGKEQIFEGEVYQIVLSREYVIETDLNPFQMYLNLREANPSPYMFLLEFDRALIGSSPETMGRVEGRNFIINPIAGTAKREKGREAEIADRLLNDEKERAEHVMLVDLARNDVRKVSRSGSVRVSKFMDVISYPSVLHIESEVVGELRAGMTHFDAMKAAFPAGTVTGAPKLRAIELIDEIERDNRGVYAGAVGYFSENLSDLAIAIRMIEFDGKARVRAGAGIVADSNPEKEFYETENKIVRVLRAVGL</sequence>
<dbReference type="PRINTS" id="PR00095">
    <property type="entry name" value="ANTSNTHASEI"/>
</dbReference>
<dbReference type="InterPro" id="IPR019999">
    <property type="entry name" value="Anth_synth_I-like"/>
</dbReference>
<name>A0A218P1V2_THECE</name>
<feature type="domain" description="Chorismate-utilising enzyme C-terminal" evidence="7">
    <location>
        <begin position="153"/>
        <end position="401"/>
    </location>
</feature>
<comment type="pathway">
    <text evidence="1">Amino-acid biosynthesis; L-tryptophan biosynthesis; L-tryptophan from chorismate: step 1/5.</text>
</comment>
<dbReference type="Pfam" id="PF04715">
    <property type="entry name" value="Anth_synt_I_N"/>
    <property type="match status" value="1"/>
</dbReference>
<accession>A0A218P1V2</accession>
<dbReference type="GO" id="GO:0004049">
    <property type="term" value="F:anthranilate synthase activity"/>
    <property type="evidence" value="ECO:0007669"/>
    <property type="project" value="UniProtKB-EC"/>
</dbReference>
<evidence type="ECO:0000259" key="7">
    <source>
        <dbReference type="Pfam" id="PF00425"/>
    </source>
</evidence>
<evidence type="ECO:0000259" key="8">
    <source>
        <dbReference type="Pfam" id="PF04715"/>
    </source>
</evidence>
<dbReference type="SUPFAM" id="SSF56322">
    <property type="entry name" value="ADC synthase"/>
    <property type="match status" value="1"/>
</dbReference>
<dbReference type="Proteomes" id="UP000197156">
    <property type="component" value="Chromosome"/>
</dbReference>
<organism evidence="9 10">
    <name type="scientific">Thermococcus celer Vu 13 = JCM 8558</name>
    <dbReference type="NCBI Taxonomy" id="1293037"/>
    <lineage>
        <taxon>Archaea</taxon>
        <taxon>Methanobacteriati</taxon>
        <taxon>Methanobacteriota</taxon>
        <taxon>Thermococci</taxon>
        <taxon>Thermococcales</taxon>
        <taxon>Thermococcaceae</taxon>
        <taxon>Thermococcus</taxon>
    </lineage>
</organism>
<dbReference type="GeneID" id="33324026"/>
<keyword evidence="10" id="KW-1185">Reference proteome</keyword>
<proteinExistence type="inferred from homology"/>
<dbReference type="Pfam" id="PF00425">
    <property type="entry name" value="Chorismate_bind"/>
    <property type="match status" value="1"/>
</dbReference>
<dbReference type="UniPathway" id="UPA00035">
    <property type="reaction ID" value="UER00040"/>
</dbReference>
<dbReference type="AlphaFoldDB" id="A0A218P1V2"/>
<keyword evidence="4" id="KW-0822">Tryptophan biosynthesis</keyword>
<dbReference type="GO" id="GO:0000162">
    <property type="term" value="P:L-tryptophan biosynthetic process"/>
    <property type="evidence" value="ECO:0007669"/>
    <property type="project" value="UniProtKB-UniPathway"/>
</dbReference>
<evidence type="ECO:0000313" key="10">
    <source>
        <dbReference type="Proteomes" id="UP000197156"/>
    </source>
</evidence>
<evidence type="ECO:0000256" key="1">
    <source>
        <dbReference type="ARBA" id="ARBA00004873"/>
    </source>
</evidence>
<evidence type="ECO:0000256" key="3">
    <source>
        <dbReference type="ARBA" id="ARBA00012266"/>
    </source>
</evidence>
<dbReference type="KEGG" id="tce:A3L02_04675"/>
<keyword evidence="5" id="KW-0057">Aromatic amino acid biosynthesis</keyword>
<dbReference type="NCBIfam" id="NF010087">
    <property type="entry name" value="PRK13572.1"/>
    <property type="match status" value="1"/>
</dbReference>
<dbReference type="EC" id="4.1.3.27" evidence="3"/>
<dbReference type="InterPro" id="IPR015890">
    <property type="entry name" value="Chorismate_C"/>
</dbReference>
<feature type="domain" description="Anthranilate synthase component I N-terminal" evidence="8">
    <location>
        <begin position="7"/>
        <end position="119"/>
    </location>
</feature>
<evidence type="ECO:0000313" key="9">
    <source>
        <dbReference type="EMBL" id="ASI98903.1"/>
    </source>
</evidence>
<comment type="similarity">
    <text evidence="2">Belongs to the anthranilate synthase component I family.</text>
</comment>
<dbReference type="InterPro" id="IPR005801">
    <property type="entry name" value="ADC_synthase"/>
</dbReference>
<reference evidence="9 10" key="1">
    <citation type="submission" date="2016-03" db="EMBL/GenBank/DDBJ databases">
        <title>Complete genome sequence of Thermococcus celer.</title>
        <authorList>
            <person name="Oger P.M."/>
        </authorList>
    </citation>
    <scope>NUCLEOTIDE SEQUENCE [LARGE SCALE GENOMIC DNA]</scope>
    <source>
        <strain evidence="9 10">Vu 13</strain>
    </source>
</reference>
<gene>
    <name evidence="9" type="ORF">A3L02_04675</name>
</gene>
<evidence type="ECO:0000256" key="2">
    <source>
        <dbReference type="ARBA" id="ARBA00009562"/>
    </source>
</evidence>
<dbReference type="PANTHER" id="PTHR11236:SF9">
    <property type="entry name" value="ANTHRANILATE SYNTHASE COMPONENT 1"/>
    <property type="match status" value="1"/>
</dbReference>
<comment type="catalytic activity">
    <reaction evidence="6">
        <text>chorismate + L-glutamine = anthranilate + pyruvate + L-glutamate + H(+)</text>
        <dbReference type="Rhea" id="RHEA:21732"/>
        <dbReference type="ChEBI" id="CHEBI:15361"/>
        <dbReference type="ChEBI" id="CHEBI:15378"/>
        <dbReference type="ChEBI" id="CHEBI:16567"/>
        <dbReference type="ChEBI" id="CHEBI:29748"/>
        <dbReference type="ChEBI" id="CHEBI:29985"/>
        <dbReference type="ChEBI" id="CHEBI:58359"/>
        <dbReference type="EC" id="4.1.3.27"/>
    </reaction>
</comment>
<dbReference type="Gene3D" id="3.60.120.10">
    <property type="entry name" value="Anthranilate synthase"/>
    <property type="match status" value="1"/>
</dbReference>
<dbReference type="EMBL" id="CP014854">
    <property type="protein sequence ID" value="ASI98903.1"/>
    <property type="molecule type" value="Genomic_DNA"/>
</dbReference>
<dbReference type="RefSeq" id="WP_088862857.1">
    <property type="nucleotide sequence ID" value="NZ_CP014854.1"/>
</dbReference>
<evidence type="ECO:0000256" key="5">
    <source>
        <dbReference type="ARBA" id="ARBA00023141"/>
    </source>
</evidence>
<evidence type="ECO:0000256" key="6">
    <source>
        <dbReference type="ARBA" id="ARBA00047683"/>
    </source>
</evidence>